<keyword evidence="1" id="KW-0812">Transmembrane</keyword>
<dbReference type="EMBL" id="JBHSFU010000004">
    <property type="protein sequence ID" value="MFC4558267.1"/>
    <property type="molecule type" value="Genomic_DNA"/>
</dbReference>
<reference evidence="3" key="1">
    <citation type="journal article" date="2019" name="Int. J. Syst. Evol. Microbiol.">
        <title>The Global Catalogue of Microorganisms (GCM) 10K type strain sequencing project: providing services to taxonomists for standard genome sequencing and annotation.</title>
        <authorList>
            <consortium name="The Broad Institute Genomics Platform"/>
            <consortium name="The Broad Institute Genome Sequencing Center for Infectious Disease"/>
            <person name="Wu L."/>
            <person name="Ma J."/>
        </authorList>
    </citation>
    <scope>NUCLEOTIDE SEQUENCE [LARGE SCALE GENOMIC DNA]</scope>
    <source>
        <strain evidence="3">CGMCC 4.7426</strain>
    </source>
</reference>
<dbReference type="InterPro" id="IPR007436">
    <property type="entry name" value="DUF485"/>
</dbReference>
<feature type="transmembrane region" description="Helical" evidence="1">
    <location>
        <begin position="38"/>
        <end position="59"/>
    </location>
</feature>
<keyword evidence="1" id="KW-0472">Membrane</keyword>
<sequence>MSNANAKDLSGHTDKEIDFEKIEQSSQFKKLMADRKKFIVPLTIFFLVFYFLLPILTSYTTFLNTPVIGDISWVWLFAFSQFVMTWVLCSIYVRKAATFDDQADEILEEHVGKGGNS</sequence>
<gene>
    <name evidence="2" type="ORF">ACFO3D_08575</name>
</gene>
<organism evidence="2 3">
    <name type="scientific">Virgibacillus kekensis</name>
    <dbReference type="NCBI Taxonomy" id="202261"/>
    <lineage>
        <taxon>Bacteria</taxon>
        <taxon>Bacillati</taxon>
        <taxon>Bacillota</taxon>
        <taxon>Bacilli</taxon>
        <taxon>Bacillales</taxon>
        <taxon>Bacillaceae</taxon>
        <taxon>Virgibacillus</taxon>
    </lineage>
</organism>
<dbReference type="PANTHER" id="PTHR38441:SF1">
    <property type="entry name" value="MEMBRANE PROTEIN"/>
    <property type="match status" value="1"/>
</dbReference>
<evidence type="ECO:0000313" key="2">
    <source>
        <dbReference type="EMBL" id="MFC4558267.1"/>
    </source>
</evidence>
<protein>
    <submittedName>
        <fullName evidence="2">DUF485 domain-containing protein</fullName>
    </submittedName>
</protein>
<comment type="caution">
    <text evidence="2">The sequence shown here is derived from an EMBL/GenBank/DDBJ whole genome shotgun (WGS) entry which is preliminary data.</text>
</comment>
<keyword evidence="1" id="KW-1133">Transmembrane helix</keyword>
<dbReference type="Proteomes" id="UP001595989">
    <property type="component" value="Unassembled WGS sequence"/>
</dbReference>
<dbReference type="Pfam" id="PF04341">
    <property type="entry name" value="DUF485"/>
    <property type="match status" value="1"/>
</dbReference>
<keyword evidence="3" id="KW-1185">Reference proteome</keyword>
<name>A0ABV9DIM8_9BACI</name>
<evidence type="ECO:0000313" key="3">
    <source>
        <dbReference type="Proteomes" id="UP001595989"/>
    </source>
</evidence>
<accession>A0ABV9DIM8</accession>
<evidence type="ECO:0000256" key="1">
    <source>
        <dbReference type="SAM" id="Phobius"/>
    </source>
</evidence>
<dbReference type="RefSeq" id="WP_390294813.1">
    <property type="nucleotide sequence ID" value="NZ_JBHSFU010000004.1"/>
</dbReference>
<feature type="transmembrane region" description="Helical" evidence="1">
    <location>
        <begin position="71"/>
        <end position="93"/>
    </location>
</feature>
<proteinExistence type="predicted"/>
<dbReference type="PANTHER" id="PTHR38441">
    <property type="entry name" value="INTEGRAL MEMBRANE PROTEIN-RELATED"/>
    <property type="match status" value="1"/>
</dbReference>